<dbReference type="Proteomes" id="UP001183824">
    <property type="component" value="Unassembled WGS sequence"/>
</dbReference>
<comment type="caution">
    <text evidence="1">The sequence shown here is derived from an EMBL/GenBank/DDBJ whole genome shotgun (WGS) entry which is preliminary data.</text>
</comment>
<evidence type="ECO:0008006" key="3">
    <source>
        <dbReference type="Google" id="ProtNLM"/>
    </source>
</evidence>
<evidence type="ECO:0000313" key="2">
    <source>
        <dbReference type="Proteomes" id="UP001183824"/>
    </source>
</evidence>
<dbReference type="RefSeq" id="WP_311717303.1">
    <property type="nucleotide sequence ID" value="NZ_JAVREZ010000012.1"/>
</dbReference>
<dbReference type="EMBL" id="JAVREZ010000012">
    <property type="protein sequence ID" value="MDT0484442.1"/>
    <property type="molecule type" value="Genomic_DNA"/>
</dbReference>
<name>A0ABU2VFW1_9ACTN</name>
<organism evidence="1 2">
    <name type="scientific">Streptomyces doebereineriae</name>
    <dbReference type="NCBI Taxonomy" id="3075528"/>
    <lineage>
        <taxon>Bacteria</taxon>
        <taxon>Bacillati</taxon>
        <taxon>Actinomycetota</taxon>
        <taxon>Actinomycetes</taxon>
        <taxon>Kitasatosporales</taxon>
        <taxon>Streptomycetaceae</taxon>
        <taxon>Streptomyces</taxon>
    </lineage>
</organism>
<evidence type="ECO:0000313" key="1">
    <source>
        <dbReference type="EMBL" id="MDT0484442.1"/>
    </source>
</evidence>
<sequence length="172" mass="18849">MESTRIAGPTGAPLTDAEQEQAAYALASLARSENDPEGCALWLPQEQVNAARPIFELGWAMGVRTGHTGPAMAGVPIAREAVARAFRQLSEREASLQYGAPVLWQKVDYHGSVTVRHGAFWVCAIHVNARPFSSIPEMRYDLCETRGSALAPVVTNVRRRSVTPLPEYRFTD</sequence>
<accession>A0ABU2VFW1</accession>
<proteinExistence type="predicted"/>
<gene>
    <name evidence="1" type="ORF">RNB18_30245</name>
</gene>
<keyword evidence="2" id="KW-1185">Reference proteome</keyword>
<reference evidence="2" key="1">
    <citation type="submission" date="2023-07" db="EMBL/GenBank/DDBJ databases">
        <title>30 novel species of actinomycetes from the DSMZ collection.</title>
        <authorList>
            <person name="Nouioui I."/>
        </authorList>
    </citation>
    <scope>NUCLEOTIDE SEQUENCE [LARGE SCALE GENOMIC DNA]</scope>
    <source>
        <strain evidence="2">DSM 41640</strain>
    </source>
</reference>
<protein>
    <recommendedName>
        <fullName evidence="3">Lipoprotein</fullName>
    </recommendedName>
</protein>